<feature type="region of interest" description="Disordered" evidence="1">
    <location>
        <begin position="1"/>
        <end position="22"/>
    </location>
</feature>
<protein>
    <submittedName>
        <fullName evidence="2">Uncharacterized protein</fullName>
    </submittedName>
</protein>
<sequence length="458" mass="50067">MKPTNRRYRRGTGDPGTGLSAGAAGLWPGPCFTIGNQFDDPELGWEKILPNLNVHASRAAAVLIALVCVAGPAFADALKPEFRVDSYTTDDPAARLQEHPSTAPLAGGGFVTAWGSWGQACPDEPTTCGFDIFAQRFDDRGRKVGPEFQVNTDIEDTQIQPSVAGLADGGFVILWWSRGGDWILGQRYDSRGRMLGGEFEVVRGVQQRPAVAALTGGGFVVAWTGEDRSLYGVFGQRYNWRGKRAGRQFRINAHQTLTQSGPALAARADGGFVATWSSYGQADPLDPFSADVYARLFDRKGKRASRELRVNRTIVGHQTSIGLAAMKNDEIIVAWNARSEDQTEIVALAQRLDRRGRRAGKERLLNGQGIGSLASLDGTGFVAAWHRNDKDGYPKDVMVRRYTRKGRPVSPAVRINDYALKGGWSLSIAGLGKRSYVGIWASEHPRHKGIFGRRLVKR</sequence>
<dbReference type="AlphaFoldDB" id="A0AAW9RUM4"/>
<evidence type="ECO:0000313" key="2">
    <source>
        <dbReference type="EMBL" id="MEJ8571206.1"/>
    </source>
</evidence>
<dbReference type="Proteomes" id="UP001378188">
    <property type="component" value="Unassembled WGS sequence"/>
</dbReference>
<accession>A0AAW9RUM4</accession>
<organism evidence="2 3">
    <name type="scientific">Microbaculum marinum</name>
    <dbReference type="NCBI Taxonomy" id="1764581"/>
    <lineage>
        <taxon>Bacteria</taxon>
        <taxon>Pseudomonadati</taxon>
        <taxon>Pseudomonadota</taxon>
        <taxon>Alphaproteobacteria</taxon>
        <taxon>Hyphomicrobiales</taxon>
        <taxon>Tepidamorphaceae</taxon>
        <taxon>Microbaculum</taxon>
    </lineage>
</organism>
<feature type="compositionally biased region" description="Basic residues" evidence="1">
    <location>
        <begin position="1"/>
        <end position="10"/>
    </location>
</feature>
<evidence type="ECO:0000256" key="1">
    <source>
        <dbReference type="SAM" id="MobiDB-lite"/>
    </source>
</evidence>
<comment type="caution">
    <text evidence="2">The sequence shown here is derived from an EMBL/GenBank/DDBJ whole genome shotgun (WGS) entry which is preliminary data.</text>
</comment>
<dbReference type="EMBL" id="JAZHOF010000003">
    <property type="protein sequence ID" value="MEJ8571206.1"/>
    <property type="molecule type" value="Genomic_DNA"/>
</dbReference>
<keyword evidence="3" id="KW-1185">Reference proteome</keyword>
<reference evidence="2 3" key="1">
    <citation type="submission" date="2024-02" db="EMBL/GenBank/DDBJ databases">
        <title>Genome analysis and characterization of Microbaculum marinisediminis sp. nov., isolated from marine sediment.</title>
        <authorList>
            <person name="Du Z.-J."/>
            <person name="Ye Y.-Q."/>
            <person name="Zhang Z.-R."/>
            <person name="Yuan S.-M."/>
            <person name="Zhang X.-Y."/>
        </authorList>
    </citation>
    <scope>NUCLEOTIDE SEQUENCE [LARGE SCALE GENOMIC DNA]</scope>
    <source>
        <strain evidence="2 3">SDUM1044001</strain>
    </source>
</reference>
<proteinExistence type="predicted"/>
<evidence type="ECO:0000313" key="3">
    <source>
        <dbReference type="Proteomes" id="UP001378188"/>
    </source>
</evidence>
<gene>
    <name evidence="2" type="ORF">V3328_06960</name>
</gene>
<name>A0AAW9RUM4_9HYPH</name>
<dbReference type="RefSeq" id="WP_340328909.1">
    <property type="nucleotide sequence ID" value="NZ_JAZHOF010000003.1"/>
</dbReference>